<gene>
    <name evidence="1" type="ORF">GCM10022247_07200</name>
</gene>
<comment type="caution">
    <text evidence="1">The sequence shown here is derived from an EMBL/GenBank/DDBJ whole genome shotgun (WGS) entry which is preliminary data.</text>
</comment>
<accession>A0ABP7R102</accession>
<keyword evidence="2" id="KW-1185">Reference proteome</keyword>
<name>A0ABP7R102_9PSEU</name>
<proteinExistence type="predicted"/>
<reference evidence="2" key="1">
    <citation type="journal article" date="2019" name="Int. J. Syst. Evol. Microbiol.">
        <title>The Global Catalogue of Microorganisms (GCM) 10K type strain sequencing project: providing services to taxonomists for standard genome sequencing and annotation.</title>
        <authorList>
            <consortium name="The Broad Institute Genomics Platform"/>
            <consortium name="The Broad Institute Genome Sequencing Center for Infectious Disease"/>
            <person name="Wu L."/>
            <person name="Ma J."/>
        </authorList>
    </citation>
    <scope>NUCLEOTIDE SEQUENCE [LARGE SCALE GENOMIC DNA]</scope>
    <source>
        <strain evidence="2">JCM 17342</strain>
    </source>
</reference>
<dbReference type="EMBL" id="BAABAL010000004">
    <property type="protein sequence ID" value="GAA3990937.1"/>
    <property type="molecule type" value="Genomic_DNA"/>
</dbReference>
<protein>
    <submittedName>
        <fullName evidence="1">Uncharacterized protein</fullName>
    </submittedName>
</protein>
<dbReference type="Proteomes" id="UP001501747">
    <property type="component" value="Unassembled WGS sequence"/>
</dbReference>
<evidence type="ECO:0000313" key="1">
    <source>
        <dbReference type="EMBL" id="GAA3990937.1"/>
    </source>
</evidence>
<organism evidence="1 2">
    <name type="scientific">Allokutzneria multivorans</name>
    <dbReference type="NCBI Taxonomy" id="1142134"/>
    <lineage>
        <taxon>Bacteria</taxon>
        <taxon>Bacillati</taxon>
        <taxon>Actinomycetota</taxon>
        <taxon>Actinomycetes</taxon>
        <taxon>Pseudonocardiales</taxon>
        <taxon>Pseudonocardiaceae</taxon>
        <taxon>Allokutzneria</taxon>
    </lineage>
</organism>
<evidence type="ECO:0000313" key="2">
    <source>
        <dbReference type="Proteomes" id="UP001501747"/>
    </source>
</evidence>
<sequence length="69" mass="7627">MSENRSSLKYAGRKALVSKRSAKNPLPGNGFGEASTLRKDDPGLSWFIDTPTLGLRALDLKRFKARNYG</sequence>